<dbReference type="AlphaFoldDB" id="A0A8P0P7B2"/>
<dbReference type="Proteomes" id="UP000002254">
    <property type="component" value="Chromosome 5"/>
</dbReference>
<feature type="compositionally biased region" description="Gly residues" evidence="5">
    <location>
        <begin position="50"/>
        <end position="61"/>
    </location>
</feature>
<dbReference type="Gene3D" id="6.10.250.810">
    <property type="match status" value="1"/>
</dbReference>
<evidence type="ECO:0000313" key="7">
    <source>
        <dbReference type="Ensembl" id="ENSCAFP00000058156.2"/>
    </source>
</evidence>
<gene>
    <name evidence="7" type="primary">ELMO3</name>
</gene>
<dbReference type="OrthoDB" id="28413at2759"/>
<reference evidence="7 8" key="1">
    <citation type="journal article" date="2005" name="Nature">
        <title>Genome sequence, comparative analysis and haplotype structure of the domestic dog.</title>
        <authorList>
            <consortium name="Broad Sequencing Platform"/>
            <person name="Lindblad-Toh K."/>
            <person name="Wade C.M."/>
            <person name="Mikkelsen T.S."/>
            <person name="Karlsson E.K."/>
            <person name="Jaffe D.B."/>
            <person name="Kamal M."/>
            <person name="Clamp M."/>
            <person name="Chang J.L."/>
            <person name="Kulbokas E.J. III"/>
            <person name="Zody M.C."/>
            <person name="Mauceli E."/>
            <person name="Xie X."/>
            <person name="Breen M."/>
            <person name="Wayne R.K."/>
            <person name="Ostrander E.A."/>
            <person name="Ponting C.P."/>
            <person name="Galibert F."/>
            <person name="Smith D.R."/>
            <person name="DeJong P.J."/>
            <person name="Kirkness E."/>
            <person name="Alvarez P."/>
            <person name="Biagi T."/>
            <person name="Brockman W."/>
            <person name="Butler J."/>
            <person name="Chin C.W."/>
            <person name="Cook A."/>
            <person name="Cuff J."/>
            <person name="Daly M.J."/>
            <person name="DeCaprio D."/>
            <person name="Gnerre S."/>
            <person name="Grabherr M."/>
            <person name="Kellis M."/>
            <person name="Kleber M."/>
            <person name="Bardeleben C."/>
            <person name="Goodstadt L."/>
            <person name="Heger A."/>
            <person name="Hitte C."/>
            <person name="Kim L."/>
            <person name="Koepfli K.P."/>
            <person name="Parker H.G."/>
            <person name="Pollinger J.P."/>
            <person name="Searle S.M."/>
            <person name="Sutter N.B."/>
            <person name="Thomas R."/>
            <person name="Webber C."/>
            <person name="Baldwin J."/>
            <person name="Abebe A."/>
            <person name="Abouelleil A."/>
            <person name="Aftuck L."/>
            <person name="Ait-Zahra M."/>
            <person name="Aldredge T."/>
            <person name="Allen N."/>
            <person name="An P."/>
            <person name="Anderson S."/>
            <person name="Antoine C."/>
            <person name="Arachchi H."/>
            <person name="Aslam A."/>
            <person name="Ayotte L."/>
            <person name="Bachantsang P."/>
            <person name="Barry A."/>
            <person name="Bayul T."/>
            <person name="Benamara M."/>
            <person name="Berlin A."/>
            <person name="Bessette D."/>
            <person name="Blitshteyn B."/>
            <person name="Bloom T."/>
            <person name="Blye J."/>
            <person name="Boguslavskiy L."/>
            <person name="Bonnet C."/>
            <person name="Boukhgalter B."/>
            <person name="Brown A."/>
            <person name="Cahill P."/>
            <person name="Calixte N."/>
            <person name="Camarata J."/>
            <person name="Cheshatsang Y."/>
            <person name="Chu J."/>
            <person name="Citroen M."/>
            <person name="Collymore A."/>
            <person name="Cooke P."/>
            <person name="Dawoe T."/>
            <person name="Daza R."/>
            <person name="Decktor K."/>
            <person name="DeGray S."/>
            <person name="Dhargay N."/>
            <person name="Dooley K."/>
            <person name="Dooley K."/>
            <person name="Dorje P."/>
            <person name="Dorjee K."/>
            <person name="Dorris L."/>
            <person name="Duffey N."/>
            <person name="Dupes A."/>
            <person name="Egbiremolen O."/>
            <person name="Elong R."/>
            <person name="Falk J."/>
            <person name="Farina A."/>
            <person name="Faro S."/>
            <person name="Ferguson D."/>
            <person name="Ferreira P."/>
            <person name="Fisher S."/>
            <person name="FitzGerald M."/>
            <person name="Foley K."/>
            <person name="Foley C."/>
            <person name="Franke A."/>
            <person name="Friedrich D."/>
            <person name="Gage D."/>
            <person name="Garber M."/>
            <person name="Gearin G."/>
            <person name="Giannoukos G."/>
            <person name="Goode T."/>
            <person name="Goyette A."/>
            <person name="Graham J."/>
            <person name="Grandbois E."/>
            <person name="Gyaltsen K."/>
            <person name="Hafez N."/>
            <person name="Hagopian D."/>
            <person name="Hagos B."/>
            <person name="Hall J."/>
            <person name="Healy C."/>
            <person name="Hegarty R."/>
            <person name="Honan T."/>
            <person name="Horn A."/>
            <person name="Houde N."/>
            <person name="Hughes L."/>
            <person name="Hunnicutt L."/>
            <person name="Husby M."/>
            <person name="Jester B."/>
            <person name="Jones C."/>
            <person name="Kamat A."/>
            <person name="Kanga B."/>
            <person name="Kells C."/>
            <person name="Khazanovich D."/>
            <person name="Kieu A.C."/>
            <person name="Kisner P."/>
            <person name="Kumar M."/>
            <person name="Lance K."/>
            <person name="Landers T."/>
            <person name="Lara M."/>
            <person name="Lee W."/>
            <person name="Leger J.P."/>
            <person name="Lennon N."/>
            <person name="Leuper L."/>
            <person name="LeVine S."/>
            <person name="Liu J."/>
            <person name="Liu X."/>
            <person name="Lokyitsang Y."/>
            <person name="Lokyitsang T."/>
            <person name="Lui A."/>
            <person name="Macdonald J."/>
            <person name="Major J."/>
            <person name="Marabella R."/>
            <person name="Maru K."/>
            <person name="Matthews C."/>
            <person name="McDonough S."/>
            <person name="Mehta T."/>
            <person name="Meldrim J."/>
            <person name="Melnikov A."/>
            <person name="Meneus L."/>
            <person name="Mihalev A."/>
            <person name="Mihova T."/>
            <person name="Miller K."/>
            <person name="Mittelman R."/>
            <person name="Mlenga V."/>
            <person name="Mulrain L."/>
            <person name="Munson G."/>
            <person name="Navidi A."/>
            <person name="Naylor J."/>
            <person name="Nguyen T."/>
            <person name="Nguyen N."/>
            <person name="Nguyen C."/>
            <person name="Nguyen T."/>
            <person name="Nicol R."/>
            <person name="Norbu N."/>
            <person name="Norbu C."/>
            <person name="Novod N."/>
            <person name="Nyima T."/>
            <person name="Olandt P."/>
            <person name="O'Neill B."/>
            <person name="O'Neill K."/>
            <person name="Osman S."/>
            <person name="Oyono L."/>
            <person name="Patti C."/>
            <person name="Perrin D."/>
            <person name="Phunkhang P."/>
            <person name="Pierre F."/>
            <person name="Priest M."/>
            <person name="Rachupka A."/>
            <person name="Raghuraman S."/>
            <person name="Rameau R."/>
            <person name="Ray V."/>
            <person name="Raymond C."/>
            <person name="Rege F."/>
            <person name="Rise C."/>
            <person name="Rogers J."/>
            <person name="Rogov P."/>
            <person name="Sahalie J."/>
            <person name="Settipalli S."/>
            <person name="Sharpe T."/>
            <person name="Shea T."/>
            <person name="Sheehan M."/>
            <person name="Sherpa N."/>
            <person name="Shi J."/>
            <person name="Shih D."/>
            <person name="Sloan J."/>
            <person name="Smith C."/>
            <person name="Sparrow T."/>
            <person name="Stalker J."/>
            <person name="Stange-Thomann N."/>
            <person name="Stavropoulos S."/>
            <person name="Stone C."/>
            <person name="Stone S."/>
            <person name="Sykes S."/>
            <person name="Tchuinga P."/>
            <person name="Tenzing P."/>
            <person name="Tesfaye S."/>
            <person name="Thoulutsang D."/>
            <person name="Thoulutsang Y."/>
            <person name="Topham K."/>
            <person name="Topping I."/>
            <person name="Tsamla T."/>
            <person name="Vassiliev H."/>
            <person name="Venkataraman V."/>
            <person name="Vo A."/>
            <person name="Wangchuk T."/>
            <person name="Wangdi T."/>
            <person name="Weiand M."/>
            <person name="Wilkinson J."/>
            <person name="Wilson A."/>
            <person name="Yadav S."/>
            <person name="Yang S."/>
            <person name="Yang X."/>
            <person name="Young G."/>
            <person name="Yu Q."/>
            <person name="Zainoun J."/>
            <person name="Zembek L."/>
            <person name="Zimmer A."/>
            <person name="Lander E.S."/>
        </authorList>
    </citation>
    <scope>NUCLEOTIDE SEQUENCE [LARGE SCALE GENOMIC DNA]</scope>
    <source>
        <strain evidence="7">Boxer</strain>
    </source>
</reference>
<proteinExistence type="predicted"/>
<dbReference type="Pfam" id="PF04727">
    <property type="entry name" value="ELMO_CED12"/>
    <property type="match status" value="1"/>
</dbReference>
<dbReference type="InterPro" id="IPR024574">
    <property type="entry name" value="ELMO_ARM"/>
</dbReference>
<feature type="domain" description="ELMO" evidence="6">
    <location>
        <begin position="442"/>
        <end position="650"/>
    </location>
</feature>
<dbReference type="Pfam" id="PF11841">
    <property type="entry name" value="ELMO_ARM"/>
    <property type="match status" value="1"/>
</dbReference>
<sequence length="891" mass="99932">MPKAISDLVLSGPLPAILLDWWWDRAGHLCWKGRCGCCGIPPSPPPPGAPRGGAGLPGRGRAGAFPRDSNPELVSAPLGRPRPLSRSRSLTRECGPRVQALDRGTPSFSEAPDQALPWPDVGRSGNYRRSCSGWTMAPPRNVVKIAVQKPDAIPQLIRLDQAKPLAAVVKEVCDAWSLSHSERYALQFADGHRRYITENNRTEIKNGSILCLSTAPDLEAERLLSGLQSGSRERRRETLQHLVLLAPDVTFAQEVISRDGLQRLGTIIEDGDDLGEVLTLTLRAFLELMEHGMVSWETLSIPFIRKVVSYVNMNLMDASVQPLALRLLESVTLSSPALGQLVKSEVPLDRLLVHLQVMNQQLQTKAMALLTALLQGASPTERKHMLDYLWQRNLRQFIYKNIIHSATPLGDEMAHHLYVLQALTLGLLEPRMRTPLDPYSPEQREQLQALRQAAFESEGESLGAGLSADRRRSLCAREFRKLGFSNSNPAQDLERVPPGLLALDNMLYFSRHAPSAYSRFVLENSSREDKHECPFARSSIQLTVLLCELLRVGEPCEWDWAQRVWERGTEGQRGPGAAHTFSLSPSCPPAPGSETAQDFSPMFFGQDQSFHELFCVSIQLLNKTWKEMRATQEDFDKVIQVVREQLARTLALKPSSLELFRTKVNALPYGEVLRLRQTERLHQEGTLAPPILELREKLKPELMGLIRQQRLLRLCEGTLFRKISSRRRQDKLWFCCLSPNHKVLQYGDVEEGASPPTLESLPEQLPVADIKALLTGKDCPHVREKGSGKQNKDLYELAFSVSYDHGEEEAYLNFIAPSKREFHLWTDGLSALLGSPMGSEQTRLDLEQLLTMETKLRLLELENVPIPEQPPPIPPPPTNFNFCYDCSITEP</sequence>
<comment type="function">
    <text evidence="4">Involved in cytoskeletal rearrangements required for phagocytosis of apoptotic cells and cell motility. Acts in association with DOCK1 and CRK. Was initially proposed to be required in complex with DOCK1 to activate Rac Rho small GTPases. May enhance the guanine nucleotide exchange factor (GEF) activity of DOCK1.</text>
</comment>
<evidence type="ECO:0000256" key="1">
    <source>
        <dbReference type="ARBA" id="ARBA00022703"/>
    </source>
</evidence>
<dbReference type="PANTHER" id="PTHR12771">
    <property type="entry name" value="ENGULFMENT AND CELL MOTILITY"/>
    <property type="match status" value="1"/>
</dbReference>
<protein>
    <submittedName>
        <fullName evidence="7">Engulfment and cell motility 3</fullName>
    </submittedName>
</protein>
<accession>A0A8P0P7B2</accession>
<dbReference type="Ensembl" id="ENSCAFT00000073798.2">
    <property type="protein sequence ID" value="ENSCAFP00000058156.2"/>
    <property type="gene ID" value="ENSCAFG00000020374.6"/>
</dbReference>
<dbReference type="GO" id="GO:0017124">
    <property type="term" value="F:SH3 domain binding"/>
    <property type="evidence" value="ECO:0007669"/>
    <property type="project" value="UniProtKB-KW"/>
</dbReference>
<dbReference type="InterPro" id="IPR006816">
    <property type="entry name" value="ELMO_dom"/>
</dbReference>
<dbReference type="Gene3D" id="1.25.10.10">
    <property type="entry name" value="Leucine-rich Repeat Variant"/>
    <property type="match status" value="1"/>
</dbReference>
<dbReference type="Gene3D" id="2.30.29.30">
    <property type="entry name" value="Pleckstrin-homology domain (PH domain)/Phosphotyrosine-binding domain (PTB)"/>
    <property type="match status" value="1"/>
</dbReference>
<dbReference type="Pfam" id="PF16457">
    <property type="entry name" value="PH_12"/>
    <property type="match status" value="1"/>
</dbReference>
<reference evidence="7" key="2">
    <citation type="submission" date="2025-08" db="UniProtKB">
        <authorList>
            <consortium name="Ensembl"/>
        </authorList>
    </citation>
    <scope>IDENTIFICATION</scope>
</reference>
<dbReference type="InterPro" id="IPR050868">
    <property type="entry name" value="ELMO_domain-containing"/>
</dbReference>
<dbReference type="PROSITE" id="PS51335">
    <property type="entry name" value="ELMO"/>
    <property type="match status" value="1"/>
</dbReference>
<dbReference type="InterPro" id="IPR016024">
    <property type="entry name" value="ARM-type_fold"/>
</dbReference>
<name>A0A8P0P7B2_CANLF</name>
<dbReference type="InterPro" id="IPR011989">
    <property type="entry name" value="ARM-like"/>
</dbReference>
<keyword evidence="3" id="KW-0729">SH3-binding</keyword>
<dbReference type="SUPFAM" id="SSF50729">
    <property type="entry name" value="PH domain-like"/>
    <property type="match status" value="1"/>
</dbReference>
<evidence type="ECO:0000256" key="4">
    <source>
        <dbReference type="ARBA" id="ARBA00024863"/>
    </source>
</evidence>
<dbReference type="PANTHER" id="PTHR12771:SF16">
    <property type="entry name" value="ENGULFMENT AND CELL MOTILITY PROTEIN 3"/>
    <property type="match status" value="1"/>
</dbReference>
<evidence type="ECO:0000313" key="8">
    <source>
        <dbReference type="Proteomes" id="UP000002254"/>
    </source>
</evidence>
<dbReference type="FunCoup" id="A0A8P0P7B2">
    <property type="interactions" value="67"/>
</dbReference>
<evidence type="ECO:0000256" key="3">
    <source>
        <dbReference type="ARBA" id="ARBA00023036"/>
    </source>
</evidence>
<keyword evidence="1" id="KW-0053">Apoptosis</keyword>
<dbReference type="SUPFAM" id="SSF48371">
    <property type="entry name" value="ARM repeat"/>
    <property type="match status" value="1"/>
</dbReference>
<dbReference type="InterPro" id="IPR001849">
    <property type="entry name" value="PH_domain"/>
</dbReference>
<feature type="region of interest" description="Disordered" evidence="5">
    <location>
        <begin position="46"/>
        <end position="122"/>
    </location>
</feature>
<feature type="compositionally biased region" description="Low complexity" evidence="5">
    <location>
        <begin position="77"/>
        <end position="88"/>
    </location>
</feature>
<dbReference type="GO" id="GO:0006909">
    <property type="term" value="P:phagocytosis"/>
    <property type="evidence" value="ECO:0007669"/>
    <property type="project" value="UniProtKB-KW"/>
</dbReference>
<evidence type="ECO:0000259" key="6">
    <source>
        <dbReference type="PROSITE" id="PS51335"/>
    </source>
</evidence>
<dbReference type="InterPro" id="IPR011993">
    <property type="entry name" value="PH-like_dom_sf"/>
</dbReference>
<organism evidence="7 8">
    <name type="scientific">Canis lupus familiaris</name>
    <name type="common">Dog</name>
    <name type="synonym">Canis familiaris</name>
    <dbReference type="NCBI Taxonomy" id="9615"/>
    <lineage>
        <taxon>Eukaryota</taxon>
        <taxon>Metazoa</taxon>
        <taxon>Chordata</taxon>
        <taxon>Craniata</taxon>
        <taxon>Vertebrata</taxon>
        <taxon>Euteleostomi</taxon>
        <taxon>Mammalia</taxon>
        <taxon>Eutheria</taxon>
        <taxon>Laurasiatheria</taxon>
        <taxon>Carnivora</taxon>
        <taxon>Caniformia</taxon>
        <taxon>Canidae</taxon>
        <taxon>Canis</taxon>
    </lineage>
</organism>
<evidence type="ECO:0000256" key="2">
    <source>
        <dbReference type="ARBA" id="ARBA00022907"/>
    </source>
</evidence>
<keyword evidence="2" id="KW-0581">Phagocytosis</keyword>
<evidence type="ECO:0000256" key="5">
    <source>
        <dbReference type="SAM" id="MobiDB-lite"/>
    </source>
</evidence>
<dbReference type="GO" id="GO:0006915">
    <property type="term" value="P:apoptotic process"/>
    <property type="evidence" value="ECO:0007669"/>
    <property type="project" value="UniProtKB-KW"/>
</dbReference>
<dbReference type="CDD" id="cd13359">
    <property type="entry name" value="PH_ELMO1_CED-12"/>
    <property type="match status" value="1"/>
</dbReference>